<dbReference type="PROSITE" id="PS50109">
    <property type="entry name" value="HIS_KIN"/>
    <property type="match status" value="1"/>
</dbReference>
<dbReference type="Gene3D" id="3.40.50.2300">
    <property type="match status" value="1"/>
</dbReference>
<dbReference type="Proteomes" id="UP000236340">
    <property type="component" value="Unassembled WGS sequence"/>
</dbReference>
<name>A0A2K2HDL4_9BACT</name>
<dbReference type="SUPFAM" id="SSF103190">
    <property type="entry name" value="Sensory domain-like"/>
    <property type="match status" value="1"/>
</dbReference>
<keyword evidence="13 15" id="KW-0472">Membrane</keyword>
<evidence type="ECO:0000256" key="1">
    <source>
        <dbReference type="ARBA" id="ARBA00000085"/>
    </source>
</evidence>
<evidence type="ECO:0000256" key="15">
    <source>
        <dbReference type="SAM" id="Phobius"/>
    </source>
</evidence>
<dbReference type="EC" id="2.7.13.3" evidence="3"/>
<keyword evidence="5 14" id="KW-0597">Phosphoprotein</keyword>
<dbReference type="InterPro" id="IPR000014">
    <property type="entry name" value="PAS"/>
</dbReference>
<dbReference type="SUPFAM" id="SSF47384">
    <property type="entry name" value="Homodimeric domain of signal transducing histidine kinase"/>
    <property type="match status" value="1"/>
</dbReference>
<evidence type="ECO:0000256" key="8">
    <source>
        <dbReference type="ARBA" id="ARBA00022741"/>
    </source>
</evidence>
<evidence type="ECO:0000256" key="6">
    <source>
        <dbReference type="ARBA" id="ARBA00022679"/>
    </source>
</evidence>
<dbReference type="Pfam" id="PF02518">
    <property type="entry name" value="HATPase_c"/>
    <property type="match status" value="1"/>
</dbReference>
<dbReference type="CDD" id="cd12913">
    <property type="entry name" value="PDC1_MCP_like"/>
    <property type="match status" value="1"/>
</dbReference>
<dbReference type="PANTHER" id="PTHR43065:SF46">
    <property type="entry name" value="C4-DICARBOXYLATE TRANSPORT SENSOR PROTEIN DCTB"/>
    <property type="match status" value="1"/>
</dbReference>
<dbReference type="PRINTS" id="PR00344">
    <property type="entry name" value="BCTRLSENSOR"/>
</dbReference>
<dbReference type="SMART" id="SM00448">
    <property type="entry name" value="REC"/>
    <property type="match status" value="1"/>
</dbReference>
<evidence type="ECO:0000256" key="5">
    <source>
        <dbReference type="ARBA" id="ARBA00022553"/>
    </source>
</evidence>
<dbReference type="NCBIfam" id="TIGR00229">
    <property type="entry name" value="sensory_box"/>
    <property type="match status" value="1"/>
</dbReference>
<evidence type="ECO:0000259" key="18">
    <source>
        <dbReference type="PROSITE" id="PS50112"/>
    </source>
</evidence>
<dbReference type="InterPro" id="IPR003594">
    <property type="entry name" value="HATPase_dom"/>
</dbReference>
<evidence type="ECO:0000256" key="13">
    <source>
        <dbReference type="ARBA" id="ARBA00023136"/>
    </source>
</evidence>
<gene>
    <name evidence="20" type="ORF">C2E25_02215</name>
</gene>
<evidence type="ECO:0000259" key="19">
    <source>
        <dbReference type="PROSITE" id="PS50113"/>
    </source>
</evidence>
<dbReference type="SMART" id="SM00091">
    <property type="entry name" value="PAS"/>
    <property type="match status" value="1"/>
</dbReference>
<dbReference type="Pfam" id="PF00989">
    <property type="entry name" value="PAS"/>
    <property type="match status" value="1"/>
</dbReference>
<evidence type="ECO:0000256" key="12">
    <source>
        <dbReference type="ARBA" id="ARBA00023012"/>
    </source>
</evidence>
<dbReference type="InterPro" id="IPR003661">
    <property type="entry name" value="HisK_dim/P_dom"/>
</dbReference>
<evidence type="ECO:0000259" key="17">
    <source>
        <dbReference type="PROSITE" id="PS50110"/>
    </source>
</evidence>
<dbReference type="InterPro" id="IPR004358">
    <property type="entry name" value="Sig_transdc_His_kin-like_C"/>
</dbReference>
<dbReference type="Gene3D" id="1.10.287.130">
    <property type="match status" value="1"/>
</dbReference>
<evidence type="ECO:0000256" key="14">
    <source>
        <dbReference type="PROSITE-ProRule" id="PRU00169"/>
    </source>
</evidence>
<evidence type="ECO:0000313" key="21">
    <source>
        <dbReference type="Proteomes" id="UP000236340"/>
    </source>
</evidence>
<dbReference type="InterPro" id="IPR001789">
    <property type="entry name" value="Sig_transdc_resp-reg_receiver"/>
</dbReference>
<feature type="domain" description="PAC" evidence="19">
    <location>
        <begin position="507"/>
        <end position="558"/>
    </location>
</feature>
<dbReference type="InterPro" id="IPR013767">
    <property type="entry name" value="PAS_fold"/>
</dbReference>
<dbReference type="PANTHER" id="PTHR43065">
    <property type="entry name" value="SENSOR HISTIDINE KINASE"/>
    <property type="match status" value="1"/>
</dbReference>
<feature type="domain" description="PAS" evidence="18">
    <location>
        <begin position="435"/>
        <end position="471"/>
    </location>
</feature>
<dbReference type="GO" id="GO:0005524">
    <property type="term" value="F:ATP binding"/>
    <property type="evidence" value="ECO:0007669"/>
    <property type="project" value="UniProtKB-KW"/>
</dbReference>
<feature type="domain" description="Histidine kinase" evidence="16">
    <location>
        <begin position="571"/>
        <end position="791"/>
    </location>
</feature>
<dbReference type="Pfam" id="PF00072">
    <property type="entry name" value="Response_reg"/>
    <property type="match status" value="1"/>
</dbReference>
<dbReference type="InterPro" id="IPR036890">
    <property type="entry name" value="HATPase_C_sf"/>
</dbReference>
<dbReference type="Gene3D" id="3.30.565.10">
    <property type="entry name" value="Histidine kinase-like ATPase, C-terminal domain"/>
    <property type="match status" value="1"/>
</dbReference>
<feature type="transmembrane region" description="Helical" evidence="15">
    <location>
        <begin position="351"/>
        <end position="371"/>
    </location>
</feature>
<evidence type="ECO:0000256" key="4">
    <source>
        <dbReference type="ARBA" id="ARBA00022475"/>
    </source>
</evidence>
<comment type="caution">
    <text evidence="20">The sequence shown here is derived from an EMBL/GenBank/DDBJ whole genome shotgun (WGS) entry which is preliminary data.</text>
</comment>
<dbReference type="SUPFAM" id="SSF55785">
    <property type="entry name" value="PYP-like sensor domain (PAS domain)"/>
    <property type="match status" value="1"/>
</dbReference>
<dbReference type="CDD" id="cd00130">
    <property type="entry name" value="PAS"/>
    <property type="match status" value="1"/>
</dbReference>
<dbReference type="InterPro" id="IPR005467">
    <property type="entry name" value="His_kinase_dom"/>
</dbReference>
<keyword evidence="10" id="KW-0067">ATP-binding</keyword>
<comment type="subcellular location">
    <subcellularLocation>
        <location evidence="2">Cell membrane</location>
        <topology evidence="2">Multi-pass membrane protein</topology>
    </subcellularLocation>
</comment>
<evidence type="ECO:0000256" key="2">
    <source>
        <dbReference type="ARBA" id="ARBA00004651"/>
    </source>
</evidence>
<dbReference type="PROSITE" id="PS50110">
    <property type="entry name" value="RESPONSE_REGULATORY"/>
    <property type="match status" value="1"/>
</dbReference>
<dbReference type="InterPro" id="IPR035965">
    <property type="entry name" value="PAS-like_dom_sf"/>
</dbReference>
<keyword evidence="9" id="KW-0418">Kinase</keyword>
<dbReference type="GO" id="GO:0006355">
    <property type="term" value="P:regulation of DNA-templated transcription"/>
    <property type="evidence" value="ECO:0007669"/>
    <property type="project" value="InterPro"/>
</dbReference>
<evidence type="ECO:0000256" key="10">
    <source>
        <dbReference type="ARBA" id="ARBA00022840"/>
    </source>
</evidence>
<dbReference type="GO" id="GO:0000155">
    <property type="term" value="F:phosphorelay sensor kinase activity"/>
    <property type="evidence" value="ECO:0007669"/>
    <property type="project" value="InterPro"/>
</dbReference>
<dbReference type="OrthoDB" id="9812395at2"/>
<keyword evidence="7 15" id="KW-0812">Transmembrane</keyword>
<reference evidence="20 21" key="1">
    <citation type="journal article" date="2018" name="Genome Announc.">
        <title>Genome Sequence of Geothermobacter sp. HR-1 Iron Reducer from the Loihi Seamount.</title>
        <authorList>
            <person name="Smith H."/>
            <person name="Abuyen K."/>
            <person name="Tremblay J."/>
            <person name="Savalia P."/>
            <person name="Perez-Rodriguez I."/>
            <person name="Emerson D."/>
            <person name="Tully B."/>
            <person name="Amend J."/>
        </authorList>
    </citation>
    <scope>NUCLEOTIDE SEQUENCE [LARGE SCALE GENOMIC DNA]</scope>
    <source>
        <strain evidence="20 21">HR-1</strain>
    </source>
</reference>
<feature type="domain" description="Response regulatory" evidence="17">
    <location>
        <begin position="811"/>
        <end position="929"/>
    </location>
</feature>
<feature type="modified residue" description="4-aspartylphosphate" evidence="14">
    <location>
        <position position="860"/>
    </location>
</feature>
<dbReference type="PROSITE" id="PS50112">
    <property type="entry name" value="PAS"/>
    <property type="match status" value="1"/>
</dbReference>
<accession>A0A2K2HDL4</accession>
<keyword evidence="12" id="KW-0902">Two-component regulatory system</keyword>
<dbReference type="EMBL" id="PPFX01000003">
    <property type="protein sequence ID" value="PNU21392.1"/>
    <property type="molecule type" value="Genomic_DNA"/>
</dbReference>
<dbReference type="InterPro" id="IPR000700">
    <property type="entry name" value="PAS-assoc_C"/>
</dbReference>
<dbReference type="InterPro" id="IPR036097">
    <property type="entry name" value="HisK_dim/P_sf"/>
</dbReference>
<dbReference type="InterPro" id="IPR011006">
    <property type="entry name" value="CheY-like_superfamily"/>
</dbReference>
<evidence type="ECO:0000256" key="11">
    <source>
        <dbReference type="ARBA" id="ARBA00022989"/>
    </source>
</evidence>
<comment type="catalytic activity">
    <reaction evidence="1">
        <text>ATP + protein L-histidine = ADP + protein N-phospho-L-histidine.</text>
        <dbReference type="EC" id="2.7.13.3"/>
    </reaction>
</comment>
<dbReference type="SMART" id="SM00387">
    <property type="entry name" value="HATPase_c"/>
    <property type="match status" value="1"/>
</dbReference>
<evidence type="ECO:0000313" key="20">
    <source>
        <dbReference type="EMBL" id="PNU21392.1"/>
    </source>
</evidence>
<evidence type="ECO:0000259" key="16">
    <source>
        <dbReference type="PROSITE" id="PS50109"/>
    </source>
</evidence>
<dbReference type="RefSeq" id="WP_103114163.1">
    <property type="nucleotide sequence ID" value="NZ_PPFX01000003.1"/>
</dbReference>
<keyword evidence="4" id="KW-1003">Cell membrane</keyword>
<organism evidence="20 21">
    <name type="scientific">Geothermobacter hydrogeniphilus</name>
    <dbReference type="NCBI Taxonomy" id="1969733"/>
    <lineage>
        <taxon>Bacteria</taxon>
        <taxon>Pseudomonadati</taxon>
        <taxon>Thermodesulfobacteriota</taxon>
        <taxon>Desulfuromonadia</taxon>
        <taxon>Desulfuromonadales</taxon>
        <taxon>Geothermobacteraceae</taxon>
        <taxon>Geothermobacter</taxon>
    </lineage>
</organism>
<dbReference type="InterPro" id="IPR033479">
    <property type="entry name" value="dCache_1"/>
</dbReference>
<proteinExistence type="predicted"/>
<dbReference type="Gene3D" id="3.30.450.20">
    <property type="entry name" value="PAS domain"/>
    <property type="match status" value="2"/>
</dbReference>
<dbReference type="CDD" id="cd00156">
    <property type="entry name" value="REC"/>
    <property type="match status" value="1"/>
</dbReference>
<keyword evidence="6" id="KW-0808">Transferase</keyword>
<keyword evidence="11 15" id="KW-1133">Transmembrane helix</keyword>
<dbReference type="InterPro" id="IPR029151">
    <property type="entry name" value="Sensor-like_sf"/>
</dbReference>
<dbReference type="SUPFAM" id="SSF52172">
    <property type="entry name" value="CheY-like"/>
    <property type="match status" value="1"/>
</dbReference>
<evidence type="ECO:0000256" key="9">
    <source>
        <dbReference type="ARBA" id="ARBA00022777"/>
    </source>
</evidence>
<dbReference type="PROSITE" id="PS50113">
    <property type="entry name" value="PAC"/>
    <property type="match status" value="1"/>
</dbReference>
<dbReference type="AlphaFoldDB" id="A0A2K2HDL4"/>
<dbReference type="Pfam" id="PF02743">
    <property type="entry name" value="dCache_1"/>
    <property type="match status" value="1"/>
</dbReference>
<keyword evidence="8" id="KW-0547">Nucleotide-binding</keyword>
<evidence type="ECO:0000256" key="3">
    <source>
        <dbReference type="ARBA" id="ARBA00012438"/>
    </source>
</evidence>
<sequence>MKISIRSALLVSFLVVIWGTYLITASLGRYSSEKTLENHARLIMDGIASYAMEQSQNYLGKAEKAADLTKRLLKSKVLGQNNLPALEAYFLNQLKIYPDIAGIYLGTPEGEFYYVSRNDQRSAGGFRTKEITFDKSGSRRVRLDWWDADGAAVGTETAADDRYDPRQRPWYRGAIDSGGIFWTDPYIFYTSQNPGVTISGPSYRRDGSLRGVVGVDIEIDQLSTFIAKLRIGSHGQALLLNRNREVVAFHDVEQIKYHQQGESNSKRLVTIDEFSDPLSRAAVAAVGLPLAGDKELHLSRARYAKFSHDGISYLAMFTPFPNPHWPWVIGMYMPEDDYLGALKASRHRTRLVALGISLLASLFACWLAASLSRPILGLRRYATRDQEPVAGDVPSISASRFFEISETASCFERIQQDLADQTLGRRHAELFLQRAEEQYRSLVENLNVGVFRTRLDGRIVNANPELVRMAGCKDLEELKHRRIEDFYAEPQDRRRLIELLREQGSVRNWEVRMLSRRRSEPHWSLLHVTLNRSGDEEFLDGLVEDISDRKRQEEMLIAAERMAAVGTLTSGVAHEFNNINTGVLGYAELGLQQKDLPPQAAAFFDLVRAAALRSKELTSSLLSISNRNQTRMAPALLHEVVEESLSLVKGEMISDGIELRQEIRPMPPLLFDRVQIGQVVLNLLLNARHALLGQPTRRICISTGEDGDEIWVRVEDSGCGIDREDLPRIFTPFFSTKGEHASPESHQALVRGSGLGLSVCHTIAVNHHGSLSVDSTPGQGSCFTLTLPRVPANDDSECEPVTIPPPIVRSRILLLDDEQVVRDIVCQVLSNDGYSIEATDDGNEALRIAGEKPLDLILVDLQMPKMSGRDFLARLKGLGLDTPPRALILTGQVAAEQDIAESLHEFGVIGLVPKPFTLVELREQVSRALFAATAQVG</sequence>
<dbReference type="SUPFAM" id="SSF55874">
    <property type="entry name" value="ATPase domain of HSP90 chaperone/DNA topoisomerase II/histidine kinase"/>
    <property type="match status" value="1"/>
</dbReference>
<evidence type="ECO:0000256" key="7">
    <source>
        <dbReference type="ARBA" id="ARBA00022692"/>
    </source>
</evidence>
<dbReference type="SMART" id="SM00388">
    <property type="entry name" value="HisKA"/>
    <property type="match status" value="1"/>
</dbReference>
<protein>
    <recommendedName>
        <fullName evidence="3">histidine kinase</fullName>
        <ecNumber evidence="3">2.7.13.3</ecNumber>
    </recommendedName>
</protein>
<dbReference type="GO" id="GO:0005886">
    <property type="term" value="C:plasma membrane"/>
    <property type="evidence" value="ECO:0007669"/>
    <property type="project" value="UniProtKB-SubCell"/>
</dbReference>